<gene>
    <name evidence="1" type="ORF">OSIN01602_LOCUS16597</name>
</gene>
<sequence length="151" mass="16062">MFEGVLETLVDKGGEQADSFFTPPVGGRVGRRVLRQICLAHSIFSDAHVCFLLACLSAIVLSLFHPPVPKPTTILSRASPSVSVVVMLCLSIPVHLSPTVTPHTTIFMSPSSLSSGIQIPCFSCGAMCKKCPGFTLWSTSSTRITPDPSTT</sequence>
<organism evidence="1">
    <name type="scientific">Trieres chinensis</name>
    <name type="common">Marine centric diatom</name>
    <name type="synonym">Odontella sinensis</name>
    <dbReference type="NCBI Taxonomy" id="1514140"/>
    <lineage>
        <taxon>Eukaryota</taxon>
        <taxon>Sar</taxon>
        <taxon>Stramenopiles</taxon>
        <taxon>Ochrophyta</taxon>
        <taxon>Bacillariophyta</taxon>
        <taxon>Mediophyceae</taxon>
        <taxon>Biddulphiophycidae</taxon>
        <taxon>Eupodiscales</taxon>
        <taxon>Parodontellaceae</taxon>
        <taxon>Trieres</taxon>
    </lineage>
</organism>
<dbReference type="AlphaFoldDB" id="A0A7S1ZYK7"/>
<name>A0A7S1ZYK7_TRICV</name>
<evidence type="ECO:0000313" key="1">
    <source>
        <dbReference type="EMBL" id="CAD9352689.1"/>
    </source>
</evidence>
<dbReference type="EMBL" id="HBGO01028860">
    <property type="protein sequence ID" value="CAD9352689.1"/>
    <property type="molecule type" value="Transcribed_RNA"/>
</dbReference>
<protein>
    <submittedName>
        <fullName evidence="1">Uncharacterized protein</fullName>
    </submittedName>
</protein>
<proteinExistence type="predicted"/>
<accession>A0A7S1ZYK7</accession>
<reference evidence="1" key="1">
    <citation type="submission" date="2021-01" db="EMBL/GenBank/DDBJ databases">
        <authorList>
            <person name="Corre E."/>
            <person name="Pelletier E."/>
            <person name="Niang G."/>
            <person name="Scheremetjew M."/>
            <person name="Finn R."/>
            <person name="Kale V."/>
            <person name="Holt S."/>
            <person name="Cochrane G."/>
            <person name="Meng A."/>
            <person name="Brown T."/>
            <person name="Cohen L."/>
        </authorList>
    </citation>
    <scope>NUCLEOTIDE SEQUENCE</scope>
    <source>
        <strain evidence="1">Grunow 1884</strain>
    </source>
</reference>